<gene>
    <name evidence="10" type="ORF">NKR19_g9235</name>
</gene>
<feature type="transmembrane region" description="Helical" evidence="8">
    <location>
        <begin position="266"/>
        <end position="284"/>
    </location>
</feature>
<protein>
    <submittedName>
        <fullName evidence="10">Ferric/cupric reductase transmembrane component 2</fullName>
    </submittedName>
</protein>
<keyword evidence="5" id="KW-0406">Ion transport</keyword>
<evidence type="ECO:0000259" key="9">
    <source>
        <dbReference type="Pfam" id="PF01794"/>
    </source>
</evidence>
<evidence type="ECO:0000256" key="8">
    <source>
        <dbReference type="SAM" id="Phobius"/>
    </source>
</evidence>
<keyword evidence="4 8" id="KW-1133">Transmembrane helix</keyword>
<reference evidence="10" key="1">
    <citation type="submission" date="2022-07" db="EMBL/GenBank/DDBJ databases">
        <title>Fungi with potential for degradation of polypropylene.</title>
        <authorList>
            <person name="Gostincar C."/>
        </authorList>
    </citation>
    <scope>NUCLEOTIDE SEQUENCE</scope>
    <source>
        <strain evidence="10">EXF-13287</strain>
    </source>
</reference>
<evidence type="ECO:0000256" key="4">
    <source>
        <dbReference type="ARBA" id="ARBA00022989"/>
    </source>
</evidence>
<dbReference type="GO" id="GO:0005886">
    <property type="term" value="C:plasma membrane"/>
    <property type="evidence" value="ECO:0007669"/>
    <property type="project" value="TreeGrafter"/>
</dbReference>
<evidence type="ECO:0000313" key="10">
    <source>
        <dbReference type="EMBL" id="KAJ9132659.1"/>
    </source>
</evidence>
<feature type="transmembrane region" description="Helical" evidence="8">
    <location>
        <begin position="53"/>
        <end position="71"/>
    </location>
</feature>
<feature type="non-terminal residue" evidence="10">
    <location>
        <position position="448"/>
    </location>
</feature>
<dbReference type="PANTHER" id="PTHR32361:SF28">
    <property type="entry name" value="FRP1P"/>
    <property type="match status" value="1"/>
</dbReference>
<evidence type="ECO:0000256" key="5">
    <source>
        <dbReference type="ARBA" id="ARBA00023065"/>
    </source>
</evidence>
<keyword evidence="2" id="KW-0813">Transport</keyword>
<dbReference type="InterPro" id="IPR051410">
    <property type="entry name" value="Ferric/Cupric_Reductase"/>
</dbReference>
<keyword evidence="11" id="KW-1185">Reference proteome</keyword>
<sequence>MNAALRHVIPRGVSAAAAAAAGEELPDWAKDPEKVAYLKFLIAELYRGRDVVASYNLVVLAVVVIFATLQWRETRRDRRKWRERLARSEPDPSEDKAGSDGDGDLKHQAFGDGVETPSSSSNTLRGGDVTPPDPKQVDIDLEDRPLLRGSSPLRRPARSRLWNVHWRVRAWLAYQPRPIPIINRQLPSNGTSFFVAAFAGLNIFLHFYHLPLGAKYFFLFADRSGCIFIVNLPLLYLLAAKTQPLKVLTGRSYEALNIFHRRLGEFMCLEALVHMVSMLVWRIFLEPDWLLKGNTVREYLFHPLILEGFGAFLSYELLYFTSLASFRQRWYELFLATHVFLQVVALIFLWLHFATSRPYVACALAIFLLDRLIWRLTLKSMSTMADVTILPDGETLLLSANWDIPPQTTSTTSRLTHNIRAGWRPTDHVFLTIPCLGATHIPNAAPYS</sequence>
<comment type="caution">
    <text evidence="10">The sequence shown here is derived from an EMBL/GenBank/DDBJ whole genome shotgun (WGS) entry which is preliminary data.</text>
</comment>
<dbReference type="AlphaFoldDB" id="A0AA38RKE3"/>
<keyword evidence="3 8" id="KW-0812">Transmembrane</keyword>
<dbReference type="InterPro" id="IPR013130">
    <property type="entry name" value="Fe3_Rdtase_TM_dom"/>
</dbReference>
<evidence type="ECO:0000256" key="7">
    <source>
        <dbReference type="SAM" id="MobiDB-lite"/>
    </source>
</evidence>
<comment type="subcellular location">
    <subcellularLocation>
        <location evidence="1">Membrane</location>
        <topology evidence="1">Multi-pass membrane protein</topology>
    </subcellularLocation>
</comment>
<feature type="domain" description="Ferric oxidoreductase" evidence="9">
    <location>
        <begin position="225"/>
        <end position="348"/>
    </location>
</feature>
<dbReference type="EMBL" id="JANBVN010000212">
    <property type="protein sequence ID" value="KAJ9132659.1"/>
    <property type="molecule type" value="Genomic_DNA"/>
</dbReference>
<organism evidence="10 11">
    <name type="scientific">Coniochaeta hoffmannii</name>
    <dbReference type="NCBI Taxonomy" id="91930"/>
    <lineage>
        <taxon>Eukaryota</taxon>
        <taxon>Fungi</taxon>
        <taxon>Dikarya</taxon>
        <taxon>Ascomycota</taxon>
        <taxon>Pezizomycotina</taxon>
        <taxon>Sordariomycetes</taxon>
        <taxon>Sordariomycetidae</taxon>
        <taxon>Coniochaetales</taxon>
        <taxon>Coniochaetaceae</taxon>
        <taxon>Coniochaeta</taxon>
    </lineage>
</organism>
<evidence type="ECO:0000256" key="1">
    <source>
        <dbReference type="ARBA" id="ARBA00004141"/>
    </source>
</evidence>
<keyword evidence="6 8" id="KW-0472">Membrane</keyword>
<feature type="transmembrane region" description="Helical" evidence="8">
    <location>
        <begin position="330"/>
        <end position="351"/>
    </location>
</feature>
<dbReference type="PANTHER" id="PTHR32361">
    <property type="entry name" value="FERRIC/CUPRIC REDUCTASE TRANSMEMBRANE COMPONENT"/>
    <property type="match status" value="1"/>
</dbReference>
<evidence type="ECO:0000256" key="2">
    <source>
        <dbReference type="ARBA" id="ARBA00022448"/>
    </source>
</evidence>
<dbReference type="Proteomes" id="UP001174691">
    <property type="component" value="Unassembled WGS sequence"/>
</dbReference>
<feature type="transmembrane region" description="Helical" evidence="8">
    <location>
        <begin position="299"/>
        <end position="318"/>
    </location>
</feature>
<dbReference type="GO" id="GO:0006879">
    <property type="term" value="P:intracellular iron ion homeostasis"/>
    <property type="evidence" value="ECO:0007669"/>
    <property type="project" value="TreeGrafter"/>
</dbReference>
<name>A0AA38RKE3_9PEZI</name>
<dbReference type="Pfam" id="PF01794">
    <property type="entry name" value="Ferric_reduct"/>
    <property type="match status" value="1"/>
</dbReference>
<evidence type="ECO:0000256" key="3">
    <source>
        <dbReference type="ARBA" id="ARBA00022692"/>
    </source>
</evidence>
<dbReference type="GO" id="GO:0015677">
    <property type="term" value="P:copper ion import"/>
    <property type="evidence" value="ECO:0007669"/>
    <property type="project" value="TreeGrafter"/>
</dbReference>
<feature type="compositionally biased region" description="Basic and acidic residues" evidence="7">
    <location>
        <begin position="83"/>
        <end position="109"/>
    </location>
</feature>
<dbReference type="GO" id="GO:0006826">
    <property type="term" value="P:iron ion transport"/>
    <property type="evidence" value="ECO:0007669"/>
    <property type="project" value="TreeGrafter"/>
</dbReference>
<evidence type="ECO:0000256" key="6">
    <source>
        <dbReference type="ARBA" id="ARBA00023136"/>
    </source>
</evidence>
<proteinExistence type="predicted"/>
<evidence type="ECO:0000313" key="11">
    <source>
        <dbReference type="Proteomes" id="UP001174691"/>
    </source>
</evidence>
<feature type="transmembrane region" description="Helical" evidence="8">
    <location>
        <begin position="193"/>
        <end position="210"/>
    </location>
</feature>
<feature type="transmembrane region" description="Helical" evidence="8">
    <location>
        <begin position="216"/>
        <end position="238"/>
    </location>
</feature>
<feature type="region of interest" description="Disordered" evidence="7">
    <location>
        <begin position="81"/>
        <end position="141"/>
    </location>
</feature>
<accession>A0AA38RKE3</accession>
<feature type="transmembrane region" description="Helical" evidence="8">
    <location>
        <begin position="357"/>
        <end position="374"/>
    </location>
</feature>
<dbReference type="GO" id="GO:0000293">
    <property type="term" value="F:ferric-chelate reductase activity"/>
    <property type="evidence" value="ECO:0007669"/>
    <property type="project" value="TreeGrafter"/>
</dbReference>